<dbReference type="InterPro" id="IPR036271">
    <property type="entry name" value="Tet_transcr_reg_TetR-rel_C_sf"/>
</dbReference>
<gene>
    <name evidence="8" type="ORF">DI544_13475</name>
</gene>
<evidence type="ECO:0000313" key="9">
    <source>
        <dbReference type="Proteomes" id="UP000249229"/>
    </source>
</evidence>
<dbReference type="EMBL" id="QFQI01000014">
    <property type="protein sequence ID" value="PZQ58699.1"/>
    <property type="molecule type" value="Genomic_DNA"/>
</dbReference>
<dbReference type="Proteomes" id="UP000249229">
    <property type="component" value="Unassembled WGS sequence"/>
</dbReference>
<dbReference type="InterPro" id="IPR001647">
    <property type="entry name" value="HTH_TetR"/>
</dbReference>
<keyword evidence="2" id="KW-0805">Transcription regulation</keyword>
<feature type="region of interest" description="Disordered" evidence="6">
    <location>
        <begin position="214"/>
        <end position="233"/>
    </location>
</feature>
<dbReference type="InterPro" id="IPR009057">
    <property type="entry name" value="Homeodomain-like_sf"/>
</dbReference>
<dbReference type="GO" id="GO:0000976">
    <property type="term" value="F:transcription cis-regulatory region binding"/>
    <property type="evidence" value="ECO:0007669"/>
    <property type="project" value="TreeGrafter"/>
</dbReference>
<evidence type="ECO:0000256" key="1">
    <source>
        <dbReference type="ARBA" id="ARBA00022491"/>
    </source>
</evidence>
<dbReference type="PROSITE" id="PS01081">
    <property type="entry name" value="HTH_TETR_1"/>
    <property type="match status" value="1"/>
</dbReference>
<reference evidence="8 9" key="1">
    <citation type="submission" date="2017-08" db="EMBL/GenBank/DDBJ databases">
        <title>Infants hospitalized years apart are colonized by the same room-sourced microbial strains.</title>
        <authorList>
            <person name="Brooks B."/>
            <person name="Olm M.R."/>
            <person name="Firek B.A."/>
            <person name="Baker R."/>
            <person name="Thomas B.C."/>
            <person name="Morowitz M.J."/>
            <person name="Banfield J.F."/>
        </authorList>
    </citation>
    <scope>NUCLEOTIDE SEQUENCE [LARGE SCALE GENOMIC DNA]</scope>
    <source>
        <strain evidence="8">S2_005_001_R1_22</strain>
    </source>
</reference>
<evidence type="ECO:0000256" key="6">
    <source>
        <dbReference type="SAM" id="MobiDB-lite"/>
    </source>
</evidence>
<dbReference type="Pfam" id="PF08361">
    <property type="entry name" value="TetR_C_2"/>
    <property type="match status" value="1"/>
</dbReference>
<keyword evidence="3 5" id="KW-0238">DNA-binding</keyword>
<dbReference type="AlphaFoldDB" id="A0A2W5P3L2"/>
<sequence>MDIDDEECVGGTRIAAKRTREAILDAAASFFLQEGVSRATLAQIAAQAGVTRGAVYWHFKDKDALLRALIEDARLPHEDLIEPAFTPEGVDDPLLLIEEACRMVLEALSRDERQQRIHAILSLRYEATGEHPDVTARLTAAMADAQARLLQMVRSARDKGQLSPQWSAETAAWSIHCTITGLFHEWLRNDRVFSLTEVGTAAIGGLMSTMRIGDAPHVPSLRSHTPSPTGDKT</sequence>
<accession>A0A2W5P3L2</accession>
<proteinExistence type="predicted"/>
<dbReference type="PANTHER" id="PTHR30055">
    <property type="entry name" value="HTH-TYPE TRANSCRIPTIONAL REGULATOR RUTR"/>
    <property type="match status" value="1"/>
</dbReference>
<evidence type="ECO:0000256" key="3">
    <source>
        <dbReference type="ARBA" id="ARBA00023125"/>
    </source>
</evidence>
<evidence type="ECO:0000256" key="2">
    <source>
        <dbReference type="ARBA" id="ARBA00023015"/>
    </source>
</evidence>
<dbReference type="SUPFAM" id="SSF48498">
    <property type="entry name" value="Tetracyclin repressor-like, C-terminal domain"/>
    <property type="match status" value="1"/>
</dbReference>
<feature type="domain" description="HTH tetR-type" evidence="7">
    <location>
        <begin position="17"/>
        <end position="77"/>
    </location>
</feature>
<evidence type="ECO:0000256" key="5">
    <source>
        <dbReference type="PROSITE-ProRule" id="PRU00335"/>
    </source>
</evidence>
<evidence type="ECO:0000313" key="8">
    <source>
        <dbReference type="EMBL" id="PZQ58699.1"/>
    </source>
</evidence>
<protein>
    <submittedName>
        <fullName evidence="8">TetR family transcriptional regulator</fullName>
    </submittedName>
</protein>
<dbReference type="InterPro" id="IPR023772">
    <property type="entry name" value="DNA-bd_HTH_TetR-type_CS"/>
</dbReference>
<dbReference type="PANTHER" id="PTHR30055:SF240">
    <property type="entry name" value="HTH-TYPE TRANSCRIPTIONAL REGULATOR ACRR"/>
    <property type="match status" value="1"/>
</dbReference>
<name>A0A2W5P3L2_9SPHN</name>
<dbReference type="Pfam" id="PF00440">
    <property type="entry name" value="TetR_N"/>
    <property type="match status" value="1"/>
</dbReference>
<feature type="compositionally biased region" description="Polar residues" evidence="6">
    <location>
        <begin position="222"/>
        <end position="233"/>
    </location>
</feature>
<evidence type="ECO:0000259" key="7">
    <source>
        <dbReference type="PROSITE" id="PS50977"/>
    </source>
</evidence>
<organism evidence="8 9">
    <name type="scientific">Sphingomonas taxi</name>
    <dbReference type="NCBI Taxonomy" id="1549858"/>
    <lineage>
        <taxon>Bacteria</taxon>
        <taxon>Pseudomonadati</taxon>
        <taxon>Pseudomonadota</taxon>
        <taxon>Alphaproteobacteria</taxon>
        <taxon>Sphingomonadales</taxon>
        <taxon>Sphingomonadaceae</taxon>
        <taxon>Sphingomonas</taxon>
    </lineage>
</organism>
<evidence type="ECO:0000256" key="4">
    <source>
        <dbReference type="ARBA" id="ARBA00023163"/>
    </source>
</evidence>
<dbReference type="Gene3D" id="1.10.357.10">
    <property type="entry name" value="Tetracycline Repressor, domain 2"/>
    <property type="match status" value="1"/>
</dbReference>
<feature type="DNA-binding region" description="H-T-H motif" evidence="5">
    <location>
        <begin position="40"/>
        <end position="59"/>
    </location>
</feature>
<dbReference type="SUPFAM" id="SSF46689">
    <property type="entry name" value="Homeodomain-like"/>
    <property type="match status" value="1"/>
</dbReference>
<dbReference type="InterPro" id="IPR013572">
    <property type="entry name" value="Tscrpt_reg_MAATS_C"/>
</dbReference>
<dbReference type="InterPro" id="IPR050109">
    <property type="entry name" value="HTH-type_TetR-like_transc_reg"/>
</dbReference>
<comment type="caution">
    <text evidence="8">The sequence shown here is derived from an EMBL/GenBank/DDBJ whole genome shotgun (WGS) entry which is preliminary data.</text>
</comment>
<keyword evidence="4" id="KW-0804">Transcription</keyword>
<dbReference type="PRINTS" id="PR00455">
    <property type="entry name" value="HTHTETR"/>
</dbReference>
<dbReference type="GO" id="GO:0003700">
    <property type="term" value="F:DNA-binding transcription factor activity"/>
    <property type="evidence" value="ECO:0007669"/>
    <property type="project" value="TreeGrafter"/>
</dbReference>
<dbReference type="PROSITE" id="PS50977">
    <property type="entry name" value="HTH_TETR_2"/>
    <property type="match status" value="1"/>
</dbReference>
<keyword evidence="1" id="KW-0678">Repressor</keyword>